<dbReference type="PANTHER" id="PTHR10151:SF120">
    <property type="entry name" value="BIS(5'-ADENOSYL)-TRIPHOSPHATASE"/>
    <property type="match status" value="1"/>
</dbReference>
<reference evidence="1" key="2">
    <citation type="submission" date="2020-09" db="EMBL/GenBank/DDBJ databases">
        <authorList>
            <person name="Sun Q."/>
            <person name="Ohkuma M."/>
        </authorList>
    </citation>
    <scope>NUCLEOTIDE SEQUENCE</scope>
    <source>
        <strain evidence="1">JCM 15759</strain>
    </source>
</reference>
<dbReference type="AlphaFoldDB" id="A0A830FK24"/>
<dbReference type="GO" id="GO:0016787">
    <property type="term" value="F:hydrolase activity"/>
    <property type="evidence" value="ECO:0007669"/>
    <property type="project" value="UniProtKB-ARBA"/>
</dbReference>
<dbReference type="InterPro" id="IPR017850">
    <property type="entry name" value="Alkaline_phosphatase_core_sf"/>
</dbReference>
<name>A0A830FK24_HALAR</name>
<dbReference type="Pfam" id="PF01663">
    <property type="entry name" value="Phosphodiest"/>
    <property type="match status" value="1"/>
</dbReference>
<reference evidence="1" key="1">
    <citation type="journal article" date="2014" name="Int. J. Syst. Evol. Microbiol.">
        <title>Complete genome sequence of Corynebacterium casei LMG S-19264T (=DSM 44701T), isolated from a smear-ripened cheese.</title>
        <authorList>
            <consortium name="US DOE Joint Genome Institute (JGI-PGF)"/>
            <person name="Walter F."/>
            <person name="Albersmeier A."/>
            <person name="Kalinowski J."/>
            <person name="Ruckert C."/>
        </authorList>
    </citation>
    <scope>NUCLEOTIDE SEQUENCE</scope>
    <source>
        <strain evidence="1">JCM 15759</strain>
    </source>
</reference>
<dbReference type="EMBL" id="BMON01000002">
    <property type="protein sequence ID" value="GGM45090.1"/>
    <property type="molecule type" value="Genomic_DNA"/>
</dbReference>
<protein>
    <submittedName>
        <fullName evidence="1">Nucleotide pyrophosphatase</fullName>
    </submittedName>
</protein>
<dbReference type="PANTHER" id="PTHR10151">
    <property type="entry name" value="ECTONUCLEOTIDE PYROPHOSPHATASE/PHOSPHODIESTERASE"/>
    <property type="match status" value="1"/>
</dbReference>
<dbReference type="Proteomes" id="UP000656367">
    <property type="component" value="Unassembled WGS sequence"/>
</dbReference>
<dbReference type="InterPro" id="IPR002591">
    <property type="entry name" value="Phosphodiest/P_Trfase"/>
</dbReference>
<accession>A0A830FK24</accession>
<gene>
    <name evidence="1" type="ORF">GCM10009006_28140</name>
</gene>
<proteinExistence type="predicted"/>
<comment type="caution">
    <text evidence="1">The sequence shown here is derived from an EMBL/GenBank/DDBJ whole genome shotgun (WGS) entry which is preliminary data.</text>
</comment>
<sequence length="521" mass="57984">MLTVMAVSELLILGVDAADFSILSSDSVSLPTLERLIQEGVSAPLKSTTPPITGAAWPAMACGRDPNSIGMFDFRNFSREDCREYRPSPSAVDPFWSYLSEDGHTTGISGYPVAPLDKPVDGFVLSWPWYLPEDEQQLAPEEFFDGTDINVDDYIRENTEFEVETVLADLWDKAEFDERVLDRFDFDVYFTHLDADTIIHIANEDTLDDVYQVYEAIDEIVESLLDHCADDCAVMMVSDHGISKVHGKFYMTQFLIDQGLLQRETTTAERVTQTDISQRAIEKSKAVLKALGLARPIQELFLSGDEIRQQAGLEHAFDFEDIDCENTVVVHSGDWGQLYGIDGADEVKTVVDTLSQMATEQGFQVAVDWPETAYEGEKLHPDAPDAVVTIHAQDGILRPKSVVSPGKENPEDYFETFDTANLNHGEDGVFVLSGPNVKHNAKIEPLHLLDVAPTILNQLVGVVPPNVHGTARTDLYEPGSRPASAPETGFRDFQQTLIEDRSEHGEMDEVKEKLAELGYFE</sequence>
<dbReference type="Gene3D" id="3.40.720.10">
    <property type="entry name" value="Alkaline Phosphatase, subunit A"/>
    <property type="match status" value="1"/>
</dbReference>
<evidence type="ECO:0000313" key="2">
    <source>
        <dbReference type="Proteomes" id="UP000656367"/>
    </source>
</evidence>
<evidence type="ECO:0000313" key="1">
    <source>
        <dbReference type="EMBL" id="GGM45090.1"/>
    </source>
</evidence>
<organism evidence="1 2">
    <name type="scientific">Haloarcula argentinensis</name>
    <dbReference type="NCBI Taxonomy" id="43776"/>
    <lineage>
        <taxon>Archaea</taxon>
        <taxon>Methanobacteriati</taxon>
        <taxon>Methanobacteriota</taxon>
        <taxon>Stenosarchaea group</taxon>
        <taxon>Halobacteria</taxon>
        <taxon>Halobacteriales</taxon>
        <taxon>Haloarculaceae</taxon>
        <taxon>Haloarcula</taxon>
    </lineage>
</organism>
<dbReference type="SUPFAM" id="SSF53649">
    <property type="entry name" value="Alkaline phosphatase-like"/>
    <property type="match status" value="1"/>
</dbReference>